<dbReference type="AlphaFoldDB" id="A0A1S1WWK3"/>
<keyword evidence="1" id="KW-1133">Transmembrane helix</keyword>
<protein>
    <submittedName>
        <fullName evidence="2">Uncharacterized protein</fullName>
    </submittedName>
</protein>
<gene>
    <name evidence="2" type="ORF">BI347_18755</name>
</gene>
<keyword evidence="1" id="KW-0812">Transmembrane</keyword>
<name>A0A1S1WWK3_9NEIS</name>
<dbReference type="Proteomes" id="UP000180088">
    <property type="component" value="Unassembled WGS sequence"/>
</dbReference>
<evidence type="ECO:0000256" key="1">
    <source>
        <dbReference type="SAM" id="Phobius"/>
    </source>
</evidence>
<sequence>MLAEYLAKPEMWTVATMFYGATQVFNSFTYNLFWRPGYRQPELLAPNPHPRGMRTTNRRYRLELLCYALATRLALLNAWLSLAIHLTLALWNAVSERKE</sequence>
<dbReference type="RefSeq" id="WP_071116720.1">
    <property type="nucleotide sequence ID" value="NZ_MKCS01000002.1"/>
</dbReference>
<reference evidence="2 3" key="1">
    <citation type="submission" date="2016-09" db="EMBL/GenBank/DDBJ databases">
        <title>Chromobacterium muskegensis sp. nov., an insecticidal bacterium isolated from Sphagnum bogs.</title>
        <authorList>
            <person name="Sparks M.E."/>
            <person name="Blackburn M.B."/>
            <person name="Gundersen-Rindal D.E."/>
            <person name="Mitchell A."/>
            <person name="Farrar R."/>
            <person name="Kuhar D."/>
        </authorList>
    </citation>
    <scope>NUCLEOTIDE SEQUENCE [LARGE SCALE GENOMIC DNA]</scope>
    <source>
        <strain evidence="2 3">37-2</strain>
    </source>
</reference>
<feature type="transmembrane region" description="Helical" evidence="1">
    <location>
        <begin position="64"/>
        <end position="91"/>
    </location>
</feature>
<accession>A0A1S1WWK3</accession>
<keyword evidence="1" id="KW-0472">Membrane</keyword>
<feature type="transmembrane region" description="Helical" evidence="1">
    <location>
        <begin position="12"/>
        <end position="33"/>
    </location>
</feature>
<proteinExistence type="predicted"/>
<organism evidence="2 3">
    <name type="scientific">Chromobacterium sphagni</name>
    <dbReference type="NCBI Taxonomy" id="1903179"/>
    <lineage>
        <taxon>Bacteria</taxon>
        <taxon>Pseudomonadati</taxon>
        <taxon>Pseudomonadota</taxon>
        <taxon>Betaproteobacteria</taxon>
        <taxon>Neisseriales</taxon>
        <taxon>Chromobacteriaceae</taxon>
        <taxon>Chromobacterium</taxon>
    </lineage>
</organism>
<evidence type="ECO:0000313" key="3">
    <source>
        <dbReference type="Proteomes" id="UP000180088"/>
    </source>
</evidence>
<evidence type="ECO:0000313" key="2">
    <source>
        <dbReference type="EMBL" id="OHX11684.1"/>
    </source>
</evidence>
<dbReference type="EMBL" id="MKCS01000002">
    <property type="protein sequence ID" value="OHX11684.1"/>
    <property type="molecule type" value="Genomic_DNA"/>
</dbReference>
<comment type="caution">
    <text evidence="2">The sequence shown here is derived from an EMBL/GenBank/DDBJ whole genome shotgun (WGS) entry which is preliminary data.</text>
</comment>